<dbReference type="FunFam" id="2.40.10.10:FF:000068">
    <property type="entry name" value="transmembrane protease serine 2"/>
    <property type="match status" value="1"/>
</dbReference>
<dbReference type="SUPFAM" id="SSF50494">
    <property type="entry name" value="Trypsin-like serine proteases"/>
    <property type="match status" value="2"/>
</dbReference>
<dbReference type="CDD" id="cd00190">
    <property type="entry name" value="Tryp_SPc"/>
    <property type="match status" value="2"/>
</dbReference>
<dbReference type="STRING" id="400727.A0A2T7PER8"/>
<dbReference type="GO" id="GO:0006508">
    <property type="term" value="P:proteolysis"/>
    <property type="evidence" value="ECO:0007669"/>
    <property type="project" value="UniProtKB-KW"/>
</dbReference>
<dbReference type="Gene3D" id="2.40.10.10">
    <property type="entry name" value="Trypsin-like serine proteases"/>
    <property type="match status" value="3"/>
</dbReference>
<evidence type="ECO:0000313" key="7">
    <source>
        <dbReference type="Proteomes" id="UP000245119"/>
    </source>
</evidence>
<dbReference type="PANTHER" id="PTHR24252">
    <property type="entry name" value="ACROSIN-RELATED"/>
    <property type="match status" value="1"/>
</dbReference>
<accession>A0A2T7PER8</accession>
<gene>
    <name evidence="6" type="ORF">C0Q70_07343</name>
</gene>
<dbReference type="Proteomes" id="UP000245119">
    <property type="component" value="Linkage Group LG4"/>
</dbReference>
<sequence>MRIARDVKTTLSEHPYVCSLQLGFITTYSHTCGAVVYNNKTIITAAHCVDSPGTRRVQCGLHRINDQNDFQATVAINRCKVHEHSNPDGAGYPNDLAVCELATPLTFNDYVSAIDIDIDTASSARQDCKLSGWGKNVDVGSLPHHLQTVSMTEITNSRCWTLWQSVRGAAIYDTNICFFDEPGQEKQACRGDSGGPVRCSRDGRNVLTGITSWGISTCSDDYPSVYTRVSNHPASQPAMTVRLCQIHDVFASAEDVDNLIVGGSAATYGDHPYMCSYQVLSGGSWFHICGCILYNTRSALTAAHCVGSYTTTRVQLGSHVLSRTDTYQVERSVSKYTSHPSYSGSAAGYPNDIAVLEWTSPVTMNNYVRGATLDDGSASWAGQNCELIGWGRLTGGGSSADTLQKLTIGKITNADCSSRWSGVSGATINANHICFYTGTGKSACNGDSGGPAACFRNGSRVIVGVTSWGIGTCNGSYPSVYTRISKYRSWITSTAPSS</sequence>
<dbReference type="InterPro" id="IPR018114">
    <property type="entry name" value="TRYPSIN_HIS"/>
</dbReference>
<reference evidence="6 7" key="1">
    <citation type="submission" date="2018-04" db="EMBL/GenBank/DDBJ databases">
        <title>The genome of golden apple snail Pomacea canaliculata provides insight into stress tolerance and invasive adaptation.</title>
        <authorList>
            <person name="Liu C."/>
            <person name="Liu B."/>
            <person name="Ren Y."/>
            <person name="Zhang Y."/>
            <person name="Wang H."/>
            <person name="Li S."/>
            <person name="Jiang F."/>
            <person name="Yin L."/>
            <person name="Zhang G."/>
            <person name="Qian W."/>
            <person name="Fan W."/>
        </authorList>
    </citation>
    <scope>NUCLEOTIDE SEQUENCE [LARGE SCALE GENOMIC DNA]</scope>
    <source>
        <strain evidence="6">SZHN2017</strain>
        <tissue evidence="6">Muscle</tissue>
    </source>
</reference>
<evidence type="ECO:0000256" key="1">
    <source>
        <dbReference type="ARBA" id="ARBA00022670"/>
    </source>
</evidence>
<evidence type="ECO:0000256" key="2">
    <source>
        <dbReference type="ARBA" id="ARBA00022801"/>
    </source>
</evidence>
<evidence type="ECO:0000256" key="3">
    <source>
        <dbReference type="ARBA" id="ARBA00022825"/>
    </source>
</evidence>
<dbReference type="PROSITE" id="PS50240">
    <property type="entry name" value="TRYPSIN_DOM"/>
    <property type="match status" value="2"/>
</dbReference>
<dbReference type="PRINTS" id="PR00722">
    <property type="entry name" value="CHYMOTRYPSIN"/>
</dbReference>
<proteinExistence type="predicted"/>
<keyword evidence="7" id="KW-1185">Reference proteome</keyword>
<dbReference type="AlphaFoldDB" id="A0A2T7PER8"/>
<name>A0A2T7PER8_POMCA</name>
<comment type="caution">
    <text evidence="6">The sequence shown here is derived from an EMBL/GenBank/DDBJ whole genome shotgun (WGS) entry which is preliminary data.</text>
</comment>
<dbReference type="PROSITE" id="PS00134">
    <property type="entry name" value="TRYPSIN_HIS"/>
    <property type="match status" value="1"/>
</dbReference>
<feature type="domain" description="Peptidase S1" evidence="5">
    <location>
        <begin position="260"/>
        <end position="496"/>
    </location>
</feature>
<keyword evidence="1" id="KW-0645">Protease</keyword>
<evidence type="ECO:0000259" key="5">
    <source>
        <dbReference type="PROSITE" id="PS50240"/>
    </source>
</evidence>
<protein>
    <recommendedName>
        <fullName evidence="5">Peptidase S1 domain-containing protein</fullName>
    </recommendedName>
</protein>
<dbReference type="PANTHER" id="PTHR24252:SF7">
    <property type="entry name" value="HYALIN"/>
    <property type="match status" value="1"/>
</dbReference>
<dbReference type="Pfam" id="PF00089">
    <property type="entry name" value="Trypsin"/>
    <property type="match status" value="2"/>
</dbReference>
<dbReference type="FunFam" id="2.40.10.10:FF:000036">
    <property type="entry name" value="Trypsin beta"/>
    <property type="match status" value="2"/>
</dbReference>
<keyword evidence="2" id="KW-0378">Hydrolase</keyword>
<dbReference type="InterPro" id="IPR043504">
    <property type="entry name" value="Peptidase_S1_PA_chymotrypsin"/>
</dbReference>
<evidence type="ECO:0000313" key="6">
    <source>
        <dbReference type="EMBL" id="PVD31917.1"/>
    </source>
</evidence>
<evidence type="ECO:0000256" key="4">
    <source>
        <dbReference type="ARBA" id="ARBA00023157"/>
    </source>
</evidence>
<keyword evidence="4" id="KW-1015">Disulfide bond</keyword>
<dbReference type="EMBL" id="PZQS01000004">
    <property type="protein sequence ID" value="PVD31917.1"/>
    <property type="molecule type" value="Genomic_DNA"/>
</dbReference>
<dbReference type="InterPro" id="IPR001314">
    <property type="entry name" value="Peptidase_S1A"/>
</dbReference>
<dbReference type="OrthoDB" id="6274970at2759"/>
<dbReference type="InterPro" id="IPR001254">
    <property type="entry name" value="Trypsin_dom"/>
</dbReference>
<keyword evidence="3" id="KW-0720">Serine protease</keyword>
<dbReference type="GO" id="GO:0004252">
    <property type="term" value="F:serine-type endopeptidase activity"/>
    <property type="evidence" value="ECO:0007669"/>
    <property type="project" value="InterPro"/>
</dbReference>
<dbReference type="SMART" id="SM00020">
    <property type="entry name" value="Tryp_SPc"/>
    <property type="match status" value="2"/>
</dbReference>
<dbReference type="InterPro" id="IPR009003">
    <property type="entry name" value="Peptidase_S1_PA"/>
</dbReference>
<organism evidence="6 7">
    <name type="scientific">Pomacea canaliculata</name>
    <name type="common">Golden apple snail</name>
    <dbReference type="NCBI Taxonomy" id="400727"/>
    <lineage>
        <taxon>Eukaryota</taxon>
        <taxon>Metazoa</taxon>
        <taxon>Spiralia</taxon>
        <taxon>Lophotrochozoa</taxon>
        <taxon>Mollusca</taxon>
        <taxon>Gastropoda</taxon>
        <taxon>Caenogastropoda</taxon>
        <taxon>Architaenioglossa</taxon>
        <taxon>Ampullarioidea</taxon>
        <taxon>Ampullariidae</taxon>
        <taxon>Pomacea</taxon>
    </lineage>
</organism>
<feature type="domain" description="Peptidase S1" evidence="5">
    <location>
        <begin position="3"/>
        <end position="251"/>
    </location>
</feature>